<gene>
    <name evidence="1" type="ORF">IAG03_04615</name>
</gene>
<evidence type="ECO:0000313" key="2">
    <source>
        <dbReference type="Proteomes" id="UP000651482"/>
    </source>
</evidence>
<accession>A0A926D7U4</accession>
<proteinExistence type="predicted"/>
<dbReference type="EMBL" id="JACRSN010000005">
    <property type="protein sequence ID" value="MBC8533296.1"/>
    <property type="molecule type" value="Genomic_DNA"/>
</dbReference>
<reference evidence="1" key="1">
    <citation type="submission" date="2020-08" db="EMBL/GenBank/DDBJ databases">
        <title>Genome public.</title>
        <authorList>
            <person name="Liu C."/>
            <person name="Sun Q."/>
        </authorList>
    </citation>
    <scope>NUCLEOTIDE SEQUENCE</scope>
    <source>
        <strain evidence="1">NSJ-40</strain>
    </source>
</reference>
<dbReference type="Proteomes" id="UP000651482">
    <property type="component" value="Unassembled WGS sequence"/>
</dbReference>
<dbReference type="RefSeq" id="WP_249318642.1">
    <property type="nucleotide sequence ID" value="NZ_JACRSN010000005.1"/>
</dbReference>
<name>A0A926D7U4_9FIRM</name>
<dbReference type="AlphaFoldDB" id="A0A926D7U4"/>
<comment type="caution">
    <text evidence="1">The sequence shown here is derived from an EMBL/GenBank/DDBJ whole genome shotgun (WGS) entry which is preliminary data.</text>
</comment>
<sequence>MPAPPAEPILTFSECPVVWETEAGTFRGILSRDPQQTSLTVTDPEALRGFCFLSGNTLQYEALSAEIPALPGPAGMLLEVLETASAGALTQTESGFSGTLSDGTAFLLETDGTGALQSVTVSGEQFVFQTPDAGTPESAS</sequence>
<protein>
    <submittedName>
        <fullName evidence="1">Uncharacterized protein</fullName>
    </submittedName>
</protein>
<organism evidence="1 2">
    <name type="scientific">Yeguia hominis</name>
    <dbReference type="NCBI Taxonomy" id="2763662"/>
    <lineage>
        <taxon>Bacteria</taxon>
        <taxon>Bacillati</taxon>
        <taxon>Bacillota</taxon>
        <taxon>Clostridia</taxon>
        <taxon>Eubacteriales</taxon>
        <taxon>Yeguiaceae</taxon>
        <taxon>Yeguia</taxon>
    </lineage>
</organism>
<keyword evidence="2" id="KW-1185">Reference proteome</keyword>
<evidence type="ECO:0000313" key="1">
    <source>
        <dbReference type="EMBL" id="MBC8533296.1"/>
    </source>
</evidence>